<dbReference type="PROSITE" id="PS00041">
    <property type="entry name" value="HTH_ARAC_FAMILY_1"/>
    <property type="match status" value="1"/>
</dbReference>
<evidence type="ECO:0000256" key="3">
    <source>
        <dbReference type="ARBA" id="ARBA00023163"/>
    </source>
</evidence>
<keyword evidence="1" id="KW-0805">Transcription regulation</keyword>
<dbReference type="Gene3D" id="1.10.10.60">
    <property type="entry name" value="Homeodomain-like"/>
    <property type="match status" value="2"/>
</dbReference>
<dbReference type="InterPro" id="IPR020449">
    <property type="entry name" value="Tscrpt_reg_AraC-type_HTH"/>
</dbReference>
<dbReference type="AlphaFoldDB" id="A0A7W7CRE3"/>
<comment type="caution">
    <text evidence="5">The sequence shown here is derived from an EMBL/GenBank/DDBJ whole genome shotgun (WGS) entry which is preliminary data.</text>
</comment>
<evidence type="ECO:0000256" key="1">
    <source>
        <dbReference type="ARBA" id="ARBA00023015"/>
    </source>
</evidence>
<dbReference type="EMBL" id="JACHMF010000001">
    <property type="protein sequence ID" value="MBB4693317.1"/>
    <property type="molecule type" value="Genomic_DNA"/>
</dbReference>
<keyword evidence="2" id="KW-0238">DNA-binding</keyword>
<evidence type="ECO:0000256" key="2">
    <source>
        <dbReference type="ARBA" id="ARBA00023125"/>
    </source>
</evidence>
<dbReference type="InterPro" id="IPR018062">
    <property type="entry name" value="HTH_AraC-typ_CS"/>
</dbReference>
<dbReference type="SMART" id="SM00342">
    <property type="entry name" value="HTH_ARAC"/>
    <property type="match status" value="1"/>
</dbReference>
<proteinExistence type="predicted"/>
<keyword evidence="6" id="KW-1185">Reference proteome</keyword>
<reference evidence="5 6" key="1">
    <citation type="submission" date="2020-08" db="EMBL/GenBank/DDBJ databases">
        <title>Sequencing the genomes of 1000 actinobacteria strains.</title>
        <authorList>
            <person name="Klenk H.-P."/>
        </authorList>
    </citation>
    <scope>NUCLEOTIDE SEQUENCE [LARGE SCALE GENOMIC DNA]</scope>
    <source>
        <strain evidence="5 6">DSM 45518</strain>
    </source>
</reference>
<dbReference type="PANTHER" id="PTHR46796:SF6">
    <property type="entry name" value="ARAC SUBFAMILY"/>
    <property type="match status" value="1"/>
</dbReference>
<dbReference type="Proteomes" id="UP000542742">
    <property type="component" value="Unassembled WGS sequence"/>
</dbReference>
<dbReference type="RefSeq" id="WP_184951948.1">
    <property type="nucleotide sequence ID" value="NZ_BOMC01000080.1"/>
</dbReference>
<evidence type="ECO:0000313" key="6">
    <source>
        <dbReference type="Proteomes" id="UP000542742"/>
    </source>
</evidence>
<feature type="domain" description="HTH araC/xylS-type" evidence="4">
    <location>
        <begin position="184"/>
        <end position="281"/>
    </location>
</feature>
<dbReference type="PRINTS" id="PR00032">
    <property type="entry name" value="HTHARAC"/>
</dbReference>
<dbReference type="Pfam" id="PF12833">
    <property type="entry name" value="HTH_18"/>
    <property type="match status" value="1"/>
</dbReference>
<dbReference type="InterPro" id="IPR050204">
    <property type="entry name" value="AraC_XylS_family_regulators"/>
</dbReference>
<dbReference type="InterPro" id="IPR018060">
    <property type="entry name" value="HTH_AraC"/>
</dbReference>
<dbReference type="GO" id="GO:0043565">
    <property type="term" value="F:sequence-specific DNA binding"/>
    <property type="evidence" value="ECO:0007669"/>
    <property type="project" value="InterPro"/>
</dbReference>
<dbReference type="PROSITE" id="PS01124">
    <property type="entry name" value="HTH_ARAC_FAMILY_2"/>
    <property type="match status" value="1"/>
</dbReference>
<protein>
    <submittedName>
        <fullName evidence="5">AraC family transcriptional regulator</fullName>
    </submittedName>
</protein>
<gene>
    <name evidence="5" type="ORF">BKA14_003465</name>
</gene>
<organism evidence="5 6">
    <name type="scientific">Paractinoplanes abujensis</name>
    <dbReference type="NCBI Taxonomy" id="882441"/>
    <lineage>
        <taxon>Bacteria</taxon>
        <taxon>Bacillati</taxon>
        <taxon>Actinomycetota</taxon>
        <taxon>Actinomycetes</taxon>
        <taxon>Micromonosporales</taxon>
        <taxon>Micromonosporaceae</taxon>
        <taxon>Paractinoplanes</taxon>
    </lineage>
</organism>
<dbReference type="PANTHER" id="PTHR46796">
    <property type="entry name" value="HTH-TYPE TRANSCRIPTIONAL ACTIVATOR RHAS-RELATED"/>
    <property type="match status" value="1"/>
</dbReference>
<dbReference type="SUPFAM" id="SSF46689">
    <property type="entry name" value="Homeodomain-like"/>
    <property type="match status" value="2"/>
</dbReference>
<dbReference type="InterPro" id="IPR009057">
    <property type="entry name" value="Homeodomain-like_sf"/>
</dbReference>
<keyword evidence="3" id="KW-0804">Transcription</keyword>
<name>A0A7W7CRE3_9ACTN</name>
<evidence type="ECO:0000313" key="5">
    <source>
        <dbReference type="EMBL" id="MBB4693317.1"/>
    </source>
</evidence>
<dbReference type="GO" id="GO:0003700">
    <property type="term" value="F:DNA-binding transcription factor activity"/>
    <property type="evidence" value="ECO:0007669"/>
    <property type="project" value="InterPro"/>
</dbReference>
<evidence type="ECO:0000259" key="4">
    <source>
        <dbReference type="PROSITE" id="PS01124"/>
    </source>
</evidence>
<accession>A0A7W7CRE3</accession>
<sequence length="281" mass="30782">MPLASSVGLGWRMIRADLCRDPAELPEFTGPAAHDLVVIGVVAGRYRIESRHERFWRSADYGPGSVAVNAPHRQSIFRWRSSGPEALESLHVRYPAAAVHQTLDDFGVAHEDVDALDTLSVDDPYVSTSLAAVRNALAAGAAGLYADMVAESLLTHLVHTGVADPAARARIVADPGLLGSRELARVVDYMHERIGDNIRLEELAGLVNISKFHFLRTFTKATGVTPHRYLTRIRLHRAAGLLRNSNLSVQQVAMTCGYTSASRFAAAFRRQYGLTPASYRR</sequence>